<dbReference type="InterPro" id="IPR000390">
    <property type="entry name" value="Small_drug/metabolite_transptr"/>
</dbReference>
<feature type="transmembrane region" description="Helical" evidence="9">
    <location>
        <begin position="57"/>
        <end position="78"/>
    </location>
</feature>
<evidence type="ECO:0000256" key="3">
    <source>
        <dbReference type="ARBA" id="ARBA00022475"/>
    </source>
</evidence>
<dbReference type="GO" id="GO:0005886">
    <property type="term" value="C:plasma membrane"/>
    <property type="evidence" value="ECO:0007669"/>
    <property type="project" value="UniProtKB-SubCell"/>
</dbReference>
<sequence>MAGLLLAVAIVLEVCGTVCMKLSEGFTKVVPSIAIFPFYGLAFVTLVFVMQRIPLSLTYAIWSGVGTAIAALIGFTYFREEFDVLKLIGIVLIIVGVVVINLRGH</sequence>
<dbReference type="InterPro" id="IPR045324">
    <property type="entry name" value="Small_multidrug_res"/>
</dbReference>
<dbReference type="GO" id="GO:1990961">
    <property type="term" value="P:xenobiotic detoxification by transmembrane export across the plasma membrane"/>
    <property type="evidence" value="ECO:0007669"/>
    <property type="project" value="UniProtKB-ARBA"/>
</dbReference>
<feature type="transmembrane region" description="Helical" evidence="9">
    <location>
        <begin position="84"/>
        <end position="102"/>
    </location>
</feature>
<dbReference type="AlphaFoldDB" id="A0A518B8R4"/>
<dbReference type="PANTHER" id="PTHR30561:SF1">
    <property type="entry name" value="MULTIDRUG TRANSPORTER EMRE"/>
    <property type="match status" value="1"/>
</dbReference>
<dbReference type="Gene3D" id="1.10.3730.20">
    <property type="match status" value="1"/>
</dbReference>
<reference evidence="10 11" key="1">
    <citation type="submission" date="2019-02" db="EMBL/GenBank/DDBJ databases">
        <title>Deep-cultivation of Planctomycetes and their phenomic and genomic characterization uncovers novel biology.</title>
        <authorList>
            <person name="Wiegand S."/>
            <person name="Jogler M."/>
            <person name="Boedeker C."/>
            <person name="Pinto D."/>
            <person name="Vollmers J."/>
            <person name="Rivas-Marin E."/>
            <person name="Kohn T."/>
            <person name="Peeters S.H."/>
            <person name="Heuer A."/>
            <person name="Rast P."/>
            <person name="Oberbeckmann S."/>
            <person name="Bunk B."/>
            <person name="Jeske O."/>
            <person name="Meyerdierks A."/>
            <person name="Storesund J.E."/>
            <person name="Kallscheuer N."/>
            <person name="Luecker S."/>
            <person name="Lage O.M."/>
            <person name="Pohl T."/>
            <person name="Merkel B.J."/>
            <person name="Hornburger P."/>
            <person name="Mueller R.-W."/>
            <person name="Bruemmer F."/>
            <person name="Labrenz M."/>
            <person name="Spormann A.M."/>
            <person name="Op den Camp H."/>
            <person name="Overmann J."/>
            <person name="Amann R."/>
            <person name="Jetten M.S.M."/>
            <person name="Mascher T."/>
            <person name="Medema M.H."/>
            <person name="Devos D.P."/>
            <person name="Kaster A.-K."/>
            <person name="Ovreas L."/>
            <person name="Rohde M."/>
            <person name="Galperin M.Y."/>
            <person name="Jogler C."/>
        </authorList>
    </citation>
    <scope>NUCLEOTIDE SEQUENCE [LARGE SCALE GENOMIC DNA]</scope>
    <source>
        <strain evidence="10 11">Pan216</strain>
    </source>
</reference>
<keyword evidence="6 9" id="KW-0472">Membrane</keyword>
<evidence type="ECO:0000256" key="9">
    <source>
        <dbReference type="SAM" id="Phobius"/>
    </source>
</evidence>
<dbReference type="EMBL" id="CP036279">
    <property type="protein sequence ID" value="QDU63369.1"/>
    <property type="molecule type" value="Genomic_DNA"/>
</dbReference>
<feature type="transmembrane region" description="Helical" evidence="9">
    <location>
        <begin position="32"/>
        <end position="50"/>
    </location>
</feature>
<dbReference type="RefSeq" id="WP_145260791.1">
    <property type="nucleotide sequence ID" value="NZ_CP036279.1"/>
</dbReference>
<evidence type="ECO:0000256" key="4">
    <source>
        <dbReference type="ARBA" id="ARBA00022692"/>
    </source>
</evidence>
<dbReference type="OrthoDB" id="21828at2"/>
<evidence type="ECO:0000256" key="8">
    <source>
        <dbReference type="RuleBase" id="RU003942"/>
    </source>
</evidence>
<keyword evidence="11" id="KW-1185">Reference proteome</keyword>
<keyword evidence="3" id="KW-1003">Cell membrane</keyword>
<evidence type="ECO:0000256" key="2">
    <source>
        <dbReference type="ARBA" id="ARBA00022448"/>
    </source>
</evidence>
<keyword evidence="4 8" id="KW-0812">Transmembrane</keyword>
<dbReference type="FunFam" id="1.10.3730.20:FF:000001">
    <property type="entry name" value="Quaternary ammonium compound resistance transporter SugE"/>
    <property type="match status" value="1"/>
</dbReference>
<accession>A0A518B8R4</accession>
<comment type="similarity">
    <text evidence="7 8">Belongs to the drug/metabolite transporter (DMT) superfamily. Small multidrug resistance (SMR) (TC 2.A.7.1) family.</text>
</comment>
<dbReference type="KEGG" id="knv:Pan216_42470"/>
<evidence type="ECO:0000256" key="6">
    <source>
        <dbReference type="ARBA" id="ARBA00023136"/>
    </source>
</evidence>
<evidence type="ECO:0000313" key="10">
    <source>
        <dbReference type="EMBL" id="QDU63369.1"/>
    </source>
</evidence>
<keyword evidence="2" id="KW-0813">Transport</keyword>
<comment type="subcellular location">
    <subcellularLocation>
        <location evidence="1 8">Cell membrane</location>
        <topology evidence="1 8">Multi-pass membrane protein</topology>
    </subcellularLocation>
</comment>
<evidence type="ECO:0000256" key="5">
    <source>
        <dbReference type="ARBA" id="ARBA00022989"/>
    </source>
</evidence>
<gene>
    <name evidence="10" type="primary">ebrA</name>
    <name evidence="10" type="ORF">Pan216_42470</name>
</gene>
<evidence type="ECO:0000256" key="7">
    <source>
        <dbReference type="ARBA" id="ARBA00038032"/>
    </source>
</evidence>
<evidence type="ECO:0000256" key="1">
    <source>
        <dbReference type="ARBA" id="ARBA00004651"/>
    </source>
</evidence>
<evidence type="ECO:0000313" key="11">
    <source>
        <dbReference type="Proteomes" id="UP000317093"/>
    </source>
</evidence>
<dbReference type="GO" id="GO:0022857">
    <property type="term" value="F:transmembrane transporter activity"/>
    <property type="evidence" value="ECO:0007669"/>
    <property type="project" value="InterPro"/>
</dbReference>
<dbReference type="Proteomes" id="UP000317093">
    <property type="component" value="Chromosome"/>
</dbReference>
<keyword evidence="5 9" id="KW-1133">Transmembrane helix</keyword>
<proteinExistence type="inferred from homology"/>
<dbReference type="Pfam" id="PF00893">
    <property type="entry name" value="Multi_Drug_Res"/>
    <property type="match status" value="1"/>
</dbReference>
<protein>
    <submittedName>
        <fullName evidence="10">Multidrug resistance protein EbrA</fullName>
    </submittedName>
</protein>
<name>A0A518B8R4_9BACT</name>
<dbReference type="SUPFAM" id="SSF103481">
    <property type="entry name" value="Multidrug resistance efflux transporter EmrE"/>
    <property type="match status" value="1"/>
</dbReference>
<organism evidence="10 11">
    <name type="scientific">Kolteria novifilia</name>
    <dbReference type="NCBI Taxonomy" id="2527975"/>
    <lineage>
        <taxon>Bacteria</taxon>
        <taxon>Pseudomonadati</taxon>
        <taxon>Planctomycetota</taxon>
        <taxon>Planctomycetia</taxon>
        <taxon>Kolteriales</taxon>
        <taxon>Kolteriaceae</taxon>
        <taxon>Kolteria</taxon>
    </lineage>
</organism>
<dbReference type="PANTHER" id="PTHR30561">
    <property type="entry name" value="SMR FAMILY PROTON-DEPENDENT DRUG EFFLUX TRANSPORTER SUGE"/>
    <property type="match status" value="1"/>
</dbReference>
<dbReference type="InterPro" id="IPR037185">
    <property type="entry name" value="EmrE-like"/>
</dbReference>